<dbReference type="KEGG" id="puo:RZN69_11930"/>
<dbReference type="RefSeq" id="WP_317831178.1">
    <property type="nucleotide sequence ID" value="NZ_CP136920.1"/>
</dbReference>
<gene>
    <name evidence="1" type="ORF">RZN69_11930</name>
</gene>
<keyword evidence="2" id="KW-1185">Reference proteome</keyword>
<sequence>MNSIRSFALIASIGLAAVFTGCSSSHVENDTTGLYAKNNRGTNVLGIVDTSPASYKHIPEATDVIHSDELYKRKNISGNNVSLFWGAITFADY</sequence>
<reference evidence="1 2" key="1">
    <citation type="submission" date="2023-10" db="EMBL/GenBank/DDBJ databases">
        <title>Rubellicoccus peritrichatus gen. nov., sp. nov., isolated from an algae of coral reef tank.</title>
        <authorList>
            <person name="Luo J."/>
        </authorList>
    </citation>
    <scope>NUCLEOTIDE SEQUENCE [LARGE SCALE GENOMIC DNA]</scope>
    <source>
        <strain evidence="1 2">CR14</strain>
    </source>
</reference>
<name>A0AAQ3L7L0_9BACT</name>
<dbReference type="Proteomes" id="UP001304300">
    <property type="component" value="Chromosome"/>
</dbReference>
<protein>
    <submittedName>
        <fullName evidence="1">Uncharacterized protein</fullName>
    </submittedName>
</protein>
<proteinExistence type="predicted"/>
<organism evidence="1 2">
    <name type="scientific">Rubellicoccus peritrichatus</name>
    <dbReference type="NCBI Taxonomy" id="3080537"/>
    <lineage>
        <taxon>Bacteria</taxon>
        <taxon>Pseudomonadati</taxon>
        <taxon>Verrucomicrobiota</taxon>
        <taxon>Opitutia</taxon>
        <taxon>Puniceicoccales</taxon>
        <taxon>Cerasicoccaceae</taxon>
        <taxon>Rubellicoccus</taxon>
    </lineage>
</organism>
<dbReference type="AlphaFoldDB" id="A0AAQ3L7L0"/>
<evidence type="ECO:0000313" key="1">
    <source>
        <dbReference type="EMBL" id="WOO39324.1"/>
    </source>
</evidence>
<evidence type="ECO:0000313" key="2">
    <source>
        <dbReference type="Proteomes" id="UP001304300"/>
    </source>
</evidence>
<dbReference type="PROSITE" id="PS51257">
    <property type="entry name" value="PROKAR_LIPOPROTEIN"/>
    <property type="match status" value="1"/>
</dbReference>
<accession>A0AAQ3L7L0</accession>
<dbReference type="EMBL" id="CP136920">
    <property type="protein sequence ID" value="WOO39324.1"/>
    <property type="molecule type" value="Genomic_DNA"/>
</dbReference>